<dbReference type="Proteomes" id="UP001325479">
    <property type="component" value="Chromosome"/>
</dbReference>
<dbReference type="SUPFAM" id="SSF51445">
    <property type="entry name" value="(Trans)glycosidases"/>
    <property type="match status" value="1"/>
</dbReference>
<organism evidence="2 3">
    <name type="scientific">Paraburkholderia kururiensis</name>
    <dbReference type="NCBI Taxonomy" id="984307"/>
    <lineage>
        <taxon>Bacteria</taxon>
        <taxon>Pseudomonadati</taxon>
        <taxon>Pseudomonadota</taxon>
        <taxon>Betaproteobacteria</taxon>
        <taxon>Burkholderiales</taxon>
        <taxon>Burkholderiaceae</taxon>
        <taxon>Paraburkholderia</taxon>
    </lineage>
</organism>
<feature type="domain" description="Asl1-like glycosyl hydrolase catalytic" evidence="1">
    <location>
        <begin position="521"/>
        <end position="579"/>
    </location>
</feature>
<evidence type="ECO:0000313" key="3">
    <source>
        <dbReference type="Proteomes" id="UP001325479"/>
    </source>
</evidence>
<dbReference type="InterPro" id="IPR017853">
    <property type="entry name" value="GH"/>
</dbReference>
<gene>
    <name evidence="2" type="ORF">U0042_28775</name>
</gene>
<accession>A0ABZ0WKT1</accession>
<evidence type="ECO:0000259" key="1">
    <source>
        <dbReference type="Pfam" id="PF11790"/>
    </source>
</evidence>
<dbReference type="Pfam" id="PF11790">
    <property type="entry name" value="Glyco_hydro_cc"/>
    <property type="match status" value="1"/>
</dbReference>
<dbReference type="GO" id="GO:0016787">
    <property type="term" value="F:hydrolase activity"/>
    <property type="evidence" value="ECO:0007669"/>
    <property type="project" value="UniProtKB-KW"/>
</dbReference>
<protein>
    <submittedName>
        <fullName evidence="2">Glycosyl hydrolase</fullName>
    </submittedName>
</protein>
<keyword evidence="2" id="KW-0378">Hydrolase</keyword>
<reference evidence="2 3" key="1">
    <citation type="submission" date="2023-12" db="EMBL/GenBank/DDBJ databases">
        <title>Genome sequencing and assembly of bacterial species from a model synthetic community.</title>
        <authorList>
            <person name="Hogle S.L."/>
        </authorList>
    </citation>
    <scope>NUCLEOTIDE SEQUENCE [LARGE SCALE GENOMIC DNA]</scope>
    <source>
        <strain evidence="2 3">HAMBI 2494</strain>
    </source>
</reference>
<keyword evidence="3" id="KW-1185">Reference proteome</keyword>
<proteinExistence type="predicted"/>
<dbReference type="PROSITE" id="PS51318">
    <property type="entry name" value="TAT"/>
    <property type="match status" value="1"/>
</dbReference>
<dbReference type="InterPro" id="IPR024655">
    <property type="entry name" value="Asl1_glyco_hydro_catalytic"/>
</dbReference>
<dbReference type="Gene3D" id="3.20.20.80">
    <property type="entry name" value="Glycosidases"/>
    <property type="match status" value="1"/>
</dbReference>
<dbReference type="EMBL" id="CP139965">
    <property type="protein sequence ID" value="WQD77966.1"/>
    <property type="molecule type" value="Genomic_DNA"/>
</dbReference>
<sequence length="638" mass="66475">MGKTLEAGQSVEQVGGSAALPVVPAIPGFAIDGNRPATRRRFLAGLFAGAGSLALAACGGGGGTSAGSGASATNASMSQRIAAATPSESSSGTTVPPAASIIDGNGVAWTLSNGAVLRAGANTGCPVAATVVLYYNRTIYAANASGAWYINVNNVWQASNDPRESASGTVVPTNAASITDGNGVSWTWNGGAVLRAGVNTGCPVLASWILYWNHTIYAWDASGLWYVNRNSAWVASYDPRESASGTTVPPQRAITDGNSVPWTVASGAVLRNGANTGCPVAASLLLYWNHTIYAADASGHWYINQNNAWNATTDPRNASTVAAAAVAPGPIFFGMNGHMAWTSGVYASMTAAQQVSILKDLGVTNYRADVADAGMAKTVANALNGAFKGSGISILPCINPMNYSLTVSESTAYSYGYQLAQSIAQVLKGLVSYIECGNELDATGLISNGAGNSPSNYNPSYWPAFRGIIRGMIDGVKSVDPNIKCGVNVGVPLAYTALQMLWNGQTPNGSATPTSGATPVRWDITMFHWYETSGDIVRAGSQGLTNVLQILQTSFGVPIWITEWGYYTGDTSANQAAYVSNTLQEYYSLRSTYNLQCVMMYELIDMGGGDDFGVLLSDGVTKKSSYAAYKNFTAAHAV</sequence>
<evidence type="ECO:0000313" key="2">
    <source>
        <dbReference type="EMBL" id="WQD77966.1"/>
    </source>
</evidence>
<dbReference type="InterPro" id="IPR006311">
    <property type="entry name" value="TAT_signal"/>
</dbReference>
<name>A0ABZ0WKT1_9BURK</name>
<dbReference type="RefSeq" id="WP_232833399.1">
    <property type="nucleotide sequence ID" value="NZ_CP139965.1"/>
</dbReference>